<protein>
    <recommendedName>
        <fullName evidence="2">Ubiquitin carboxyl-terminal hydrolase</fullName>
        <ecNumber evidence="2">3.4.19.12</ecNumber>
    </recommendedName>
</protein>
<dbReference type="CDD" id="cd02674">
    <property type="entry name" value="Peptidase_C19R"/>
    <property type="match status" value="1"/>
</dbReference>
<dbReference type="PANTHER" id="PTHR21646">
    <property type="entry name" value="UBIQUITIN CARBOXYL-TERMINAL HYDROLASE"/>
    <property type="match status" value="1"/>
</dbReference>
<dbReference type="EC" id="3.4.19.12" evidence="2"/>
<dbReference type="GO" id="GO:0006508">
    <property type="term" value="P:proteolysis"/>
    <property type="evidence" value="ECO:0007669"/>
    <property type="project" value="UniProtKB-KW"/>
</dbReference>
<dbReference type="PROSITE" id="PS50235">
    <property type="entry name" value="USP_3"/>
    <property type="match status" value="1"/>
</dbReference>
<dbReference type="HOGENOM" id="CLU_001060_7_1_1"/>
<comment type="function">
    <text evidence="2">Recognizes and hydrolyzes the peptide bond at the C-terminal Gly of ubiquitin. Involved in the processing of poly-ubiquitin precursors as well as that of ubiquitinated proteins.</text>
</comment>
<dbReference type="AlphaFoldDB" id="A0A0D9XHX7"/>
<keyword evidence="2" id="KW-0788">Thiol protease</keyword>
<keyword evidence="2" id="KW-0378">Hydrolase</keyword>
<evidence type="ECO:0000313" key="6">
    <source>
        <dbReference type="EnsemblPlants" id="LPERR10G02210.1"/>
    </source>
</evidence>
<dbReference type="EnsemblPlants" id="LPERR10G02210.1">
    <property type="protein sequence ID" value="LPERR10G02210.1"/>
    <property type="gene ID" value="LPERR10G02210"/>
</dbReference>
<comment type="catalytic activity">
    <reaction evidence="2">
        <text>Thiol-dependent hydrolysis of ester, thioester, amide, peptide and isopeptide bonds formed by the C-terminal Gly of ubiquitin (a 76-residue protein attached to proteins as an intracellular targeting signal).</text>
        <dbReference type="EC" id="3.4.19.12"/>
    </reaction>
</comment>
<feature type="compositionally biased region" description="Polar residues" evidence="3">
    <location>
        <begin position="86"/>
        <end position="96"/>
    </location>
</feature>
<comment type="similarity">
    <text evidence="1 2">Belongs to the peptidase C19 family.</text>
</comment>
<dbReference type="Gene3D" id="3.30.2230.10">
    <property type="entry name" value="DUSP-like"/>
    <property type="match status" value="1"/>
</dbReference>
<feature type="region of interest" description="Disordered" evidence="3">
    <location>
        <begin position="70"/>
        <end position="102"/>
    </location>
</feature>
<reference evidence="7" key="2">
    <citation type="submission" date="2013-12" db="EMBL/GenBank/DDBJ databases">
        <authorList>
            <person name="Yu Y."/>
            <person name="Lee S."/>
            <person name="de Baynast K."/>
            <person name="Wissotski M."/>
            <person name="Liu L."/>
            <person name="Talag J."/>
            <person name="Goicoechea J."/>
            <person name="Angelova A."/>
            <person name="Jetty R."/>
            <person name="Kudrna D."/>
            <person name="Golser W."/>
            <person name="Rivera L."/>
            <person name="Zhang J."/>
            <person name="Wing R."/>
        </authorList>
    </citation>
    <scope>NUCLEOTIDE SEQUENCE</scope>
</reference>
<dbReference type="InterPro" id="IPR001394">
    <property type="entry name" value="Peptidase_C19_UCH"/>
</dbReference>
<evidence type="ECO:0000256" key="3">
    <source>
        <dbReference type="SAM" id="MobiDB-lite"/>
    </source>
</evidence>
<feature type="domain" description="USP" evidence="4">
    <location>
        <begin position="312"/>
        <end position="909"/>
    </location>
</feature>
<evidence type="ECO:0000313" key="7">
    <source>
        <dbReference type="Proteomes" id="UP000032180"/>
    </source>
</evidence>
<dbReference type="GO" id="GO:0004843">
    <property type="term" value="F:cysteine-type deubiquitinase activity"/>
    <property type="evidence" value="ECO:0007669"/>
    <property type="project" value="UniProtKB-UniRule"/>
</dbReference>
<evidence type="ECO:0000259" key="5">
    <source>
        <dbReference type="PROSITE" id="PS51283"/>
    </source>
</evidence>
<dbReference type="GO" id="GO:0016579">
    <property type="term" value="P:protein deubiquitination"/>
    <property type="evidence" value="ECO:0007669"/>
    <property type="project" value="InterPro"/>
</dbReference>
<dbReference type="PROSITE" id="PS51283">
    <property type="entry name" value="DUSP"/>
    <property type="match status" value="1"/>
</dbReference>
<dbReference type="PROSITE" id="PS00973">
    <property type="entry name" value="USP_2"/>
    <property type="match status" value="1"/>
</dbReference>
<sequence length="931" mass="105706">MTIPSAEGFLQAASCLPCTAEEERELVVALTREAEENVKDGDLRYLVSYSWWINWQRYVGLIRADDNDAEMLPQSPSRPGEIDNSKLVSEESSSVDNEPDLQRTLREGEDYTLVPQEVWRKLHEWYKGGPEISRKVICNSPTSKSYIVDVYPLRLKLFDERGSSERIIRISRKAKVRELYSLVCSLMNVEQSKMSILDYYQMTKRQKLTNLNETVEEAQLMMDQEIIVEMKPDDDWCSDLSTRSNNELALIPLEPSTSAFSIAGGPAFSNGFSPRFGSSFSQDNSFNPLLRDTEDGYSSFSNGSKDDIHGLSGLHNLGNTCFMNSAIQSLVHTPPLVEYFLQDYTREINTENPLGLQGELATAFGELLRKLWSAGRTSVAPRAFKTKLSRFAPQFSGYNQHDSQELLAFLLDGLHEDLNRVKKKPYIEAKDADGRPDEELAEECWNYHKARNDSIIVDKFQGQYKSTLVCPHCHKISVTFDPFMYLSLPLPSTVTRMMNVTVFSGTGDALPMPYTVKVQKNGVCGDLIKSLSDMCCLQSSETLLLAEVYDHRIYRYWNPSEPIFNIKDEDKLVAYRLPVGSENLLRVEILHRVVDSNTSESLFNLRKLIGSPLVTCIPNDFTRKTDIYATVSALLARFVRAKVHTSDESAAKLNGNGPSLDGIVLTDNGASCEEDVSTSHVDEEAVEEEHLPFQLWLTDDKASRRDPIDVDSNGAPGSTIRLLMDWSDKEHEVYDIKYMDELPVVFRPGFMSKKNRQEAVNLFSCLDAFLKDEPLGPDDMWYCPRCKEHKQASKKLDLWRLPEILVVHLKRFSYSRFMKNKLDTFVNFPIHDLDMSRYAKHSSSDGQPPIYELYAVINHYGGMGGGHYSAYAKLVEEDSWYHFDDSHVSSVGEEEIRTSSAYLLFYRRVGSNSCTSKNDKMDTDMVDSLDA</sequence>
<dbReference type="InterPro" id="IPR050185">
    <property type="entry name" value="Ub_carboxyl-term_hydrolase"/>
</dbReference>
<reference evidence="6 7" key="1">
    <citation type="submission" date="2012-08" db="EMBL/GenBank/DDBJ databases">
        <title>Oryza genome evolution.</title>
        <authorList>
            <person name="Wing R.A."/>
        </authorList>
    </citation>
    <scope>NUCLEOTIDE SEQUENCE</scope>
</reference>
<dbReference type="Gene3D" id="3.90.70.10">
    <property type="entry name" value="Cysteine proteinases"/>
    <property type="match status" value="2"/>
</dbReference>
<dbReference type="Proteomes" id="UP000032180">
    <property type="component" value="Chromosome 10"/>
</dbReference>
<dbReference type="Pfam" id="PF06337">
    <property type="entry name" value="DUSP"/>
    <property type="match status" value="1"/>
</dbReference>
<keyword evidence="7" id="KW-1185">Reference proteome</keyword>
<feature type="domain" description="DUSP" evidence="5">
    <location>
        <begin position="18"/>
        <end position="137"/>
    </location>
</feature>
<name>A0A0D9XHX7_9ORYZ</name>
<dbReference type="eggNOG" id="KOG1870">
    <property type="taxonomic scope" value="Eukaryota"/>
</dbReference>
<dbReference type="SUPFAM" id="SSF54001">
    <property type="entry name" value="Cysteine proteinases"/>
    <property type="match status" value="1"/>
</dbReference>
<dbReference type="InterPro" id="IPR028889">
    <property type="entry name" value="USP"/>
</dbReference>
<evidence type="ECO:0000259" key="4">
    <source>
        <dbReference type="PROSITE" id="PS50235"/>
    </source>
</evidence>
<dbReference type="Pfam" id="PF00443">
    <property type="entry name" value="UCH"/>
    <property type="match status" value="1"/>
</dbReference>
<dbReference type="InterPro" id="IPR038765">
    <property type="entry name" value="Papain-like_cys_pep_sf"/>
</dbReference>
<dbReference type="InterPro" id="IPR018200">
    <property type="entry name" value="USP_CS"/>
</dbReference>
<keyword evidence="2" id="KW-0645">Protease</keyword>
<evidence type="ECO:0000256" key="1">
    <source>
        <dbReference type="ARBA" id="ARBA00009085"/>
    </source>
</evidence>
<dbReference type="PANTHER" id="PTHR21646:SF46">
    <property type="entry name" value="UBIQUITIN CARBOXYL-TERMINAL HYDROLASE"/>
    <property type="match status" value="1"/>
</dbReference>
<dbReference type="InterPro" id="IPR006615">
    <property type="entry name" value="Pept_C19_DUSP"/>
</dbReference>
<organism evidence="6 7">
    <name type="scientific">Leersia perrieri</name>
    <dbReference type="NCBI Taxonomy" id="77586"/>
    <lineage>
        <taxon>Eukaryota</taxon>
        <taxon>Viridiplantae</taxon>
        <taxon>Streptophyta</taxon>
        <taxon>Embryophyta</taxon>
        <taxon>Tracheophyta</taxon>
        <taxon>Spermatophyta</taxon>
        <taxon>Magnoliopsida</taxon>
        <taxon>Liliopsida</taxon>
        <taxon>Poales</taxon>
        <taxon>Poaceae</taxon>
        <taxon>BOP clade</taxon>
        <taxon>Oryzoideae</taxon>
        <taxon>Oryzeae</taxon>
        <taxon>Oryzinae</taxon>
        <taxon>Leersia</taxon>
    </lineage>
</organism>
<dbReference type="PROSITE" id="PS00972">
    <property type="entry name" value="USP_1"/>
    <property type="match status" value="1"/>
</dbReference>
<dbReference type="Gene3D" id="3.10.20.90">
    <property type="entry name" value="Phosphatidylinositol 3-kinase Catalytic Subunit, Chain A, domain 1"/>
    <property type="match status" value="1"/>
</dbReference>
<dbReference type="Gramene" id="LPERR10G02210.1">
    <property type="protein sequence ID" value="LPERR10G02210.1"/>
    <property type="gene ID" value="LPERR10G02210"/>
</dbReference>
<keyword evidence="2" id="KW-0833">Ubl conjugation pathway</keyword>
<dbReference type="InterPro" id="IPR035927">
    <property type="entry name" value="DUSP-like_sf"/>
</dbReference>
<reference evidence="6" key="3">
    <citation type="submission" date="2015-04" db="UniProtKB">
        <authorList>
            <consortium name="EnsemblPlants"/>
        </authorList>
    </citation>
    <scope>IDENTIFICATION</scope>
</reference>
<evidence type="ECO:0000256" key="2">
    <source>
        <dbReference type="RuleBase" id="RU366025"/>
    </source>
</evidence>
<proteinExistence type="inferred from homology"/>
<accession>A0A0D9XHX7</accession>
<dbReference type="SUPFAM" id="SSF143791">
    <property type="entry name" value="DUSP-like"/>
    <property type="match status" value="1"/>
</dbReference>
<dbReference type="STRING" id="77586.A0A0D9XHX7"/>
<dbReference type="SMART" id="SM00695">
    <property type="entry name" value="DUSP"/>
    <property type="match status" value="1"/>
</dbReference>